<dbReference type="EMBL" id="JAVAIM010000001">
    <property type="protein sequence ID" value="MDP4575542.1"/>
    <property type="molecule type" value="Genomic_DNA"/>
</dbReference>
<protein>
    <recommendedName>
        <fullName evidence="4">Twin-arginine translocation pathway signal</fullName>
    </recommendedName>
</protein>
<keyword evidence="1" id="KW-0472">Membrane</keyword>
<dbReference type="PROSITE" id="PS51318">
    <property type="entry name" value="TAT"/>
    <property type="match status" value="1"/>
</dbReference>
<dbReference type="InterPro" id="IPR006311">
    <property type="entry name" value="TAT_signal"/>
</dbReference>
<comment type="caution">
    <text evidence="2">The sequence shown here is derived from an EMBL/GenBank/DDBJ whole genome shotgun (WGS) entry which is preliminary data.</text>
</comment>
<proteinExistence type="predicted"/>
<keyword evidence="1" id="KW-0812">Transmembrane</keyword>
<organism evidence="2 3">
    <name type="scientific">Qipengyuania profundimaris</name>
    <dbReference type="NCBI Taxonomy" id="3067652"/>
    <lineage>
        <taxon>Bacteria</taxon>
        <taxon>Pseudomonadati</taxon>
        <taxon>Pseudomonadota</taxon>
        <taxon>Alphaproteobacteria</taxon>
        <taxon>Sphingomonadales</taxon>
        <taxon>Erythrobacteraceae</taxon>
        <taxon>Qipengyuania</taxon>
    </lineage>
</organism>
<keyword evidence="1" id="KW-1133">Transmembrane helix</keyword>
<feature type="transmembrane region" description="Helical" evidence="1">
    <location>
        <begin position="12"/>
        <end position="32"/>
    </location>
</feature>
<dbReference type="Proteomes" id="UP001240639">
    <property type="component" value="Unassembled WGS sequence"/>
</dbReference>
<gene>
    <name evidence="2" type="ORF">Q9K02_10380</name>
</gene>
<reference evidence="2 3" key="1">
    <citation type="submission" date="2023-08" db="EMBL/GenBank/DDBJ databases">
        <title>genomic of G39.</title>
        <authorList>
            <person name="Wang Y."/>
        </authorList>
    </citation>
    <scope>NUCLEOTIDE SEQUENCE [LARGE SCALE GENOMIC DNA]</scope>
    <source>
        <strain evidence="2 3">G39</strain>
    </source>
</reference>
<evidence type="ECO:0000256" key="1">
    <source>
        <dbReference type="SAM" id="Phobius"/>
    </source>
</evidence>
<name>A0ABT9HQW4_9SPHN</name>
<evidence type="ECO:0008006" key="4">
    <source>
        <dbReference type="Google" id="ProtNLM"/>
    </source>
</evidence>
<sequence length="380" mass="41587">MTIQDLQTGRRAFLIGASSLMGGLLVPGTALARERRSTSQFGSDHTALQAAFDWAHATDGELVLNNDITVRGTVFMGSLTLLDGGGRIMIRGDRAFSIEKRAGRWSKRGAILMRSARGNSLYTDPLETSYDVDIGPGVRVEFVRSSPTAPEAPFLFTGLSHLSRIAMEFAGFSKDGNVCNGPDFYFYNRAAIAGNYRLTFDTSTAIGGFWFRDVDEQRLGPEFRSDFQFANPQFAKTGGEDECVAIYTLRRAPGHIRARGSLTVSQSNGLGFSILNNSGASDQNFDIELTQVRVQSTTKPKQPVFKIRDSAPRIDRIEAVFVGAEKADETAYVLRCIRRSKEGNVPRIGEALLVNESTGNFRPIGLDGECSIGRMRTIGL</sequence>
<keyword evidence="3" id="KW-1185">Reference proteome</keyword>
<dbReference type="RefSeq" id="WP_305932826.1">
    <property type="nucleotide sequence ID" value="NZ_JAVAIM010000001.1"/>
</dbReference>
<evidence type="ECO:0000313" key="2">
    <source>
        <dbReference type="EMBL" id="MDP4575542.1"/>
    </source>
</evidence>
<accession>A0ABT9HQW4</accession>
<evidence type="ECO:0000313" key="3">
    <source>
        <dbReference type="Proteomes" id="UP001240639"/>
    </source>
</evidence>